<gene>
    <name evidence="4" type="ORF">K0O23_02535</name>
</gene>
<keyword evidence="2" id="KW-1133">Transmembrane helix</keyword>
<dbReference type="EMBL" id="JAHYXK010000002">
    <property type="protein sequence ID" value="MBW7465929.1"/>
    <property type="molecule type" value="Genomic_DNA"/>
</dbReference>
<dbReference type="Pfam" id="PF09851">
    <property type="entry name" value="SHOCT"/>
    <property type="match status" value="1"/>
</dbReference>
<feature type="domain" description="SHOCT" evidence="3">
    <location>
        <begin position="190"/>
        <end position="216"/>
    </location>
</feature>
<keyword evidence="5" id="KW-1185">Reference proteome</keyword>
<keyword evidence="2" id="KW-0812">Transmembrane</keyword>
<dbReference type="RefSeq" id="WP_219875824.1">
    <property type="nucleotide sequence ID" value="NZ_JAHYXK010000002.1"/>
</dbReference>
<feature type="transmembrane region" description="Helical" evidence="2">
    <location>
        <begin position="143"/>
        <end position="161"/>
    </location>
</feature>
<dbReference type="Proteomes" id="UP000813018">
    <property type="component" value="Unassembled WGS sequence"/>
</dbReference>
<accession>A0ABS7CQ22</accession>
<dbReference type="InterPro" id="IPR018649">
    <property type="entry name" value="SHOCT"/>
</dbReference>
<comment type="caution">
    <text evidence="4">The sequence shown here is derived from an EMBL/GenBank/DDBJ whole genome shotgun (WGS) entry which is preliminary data.</text>
</comment>
<evidence type="ECO:0000256" key="2">
    <source>
        <dbReference type="SAM" id="Phobius"/>
    </source>
</evidence>
<sequence length="219" mass="24613">MKTSFTVIFFPILLTVAFMTPSSALAQRLSRLMQERSQLYSDWEYYQGQNNAFFGGKSSSDLSNIIKVQKSIIDKDNEIMEEIRSLNVNTQKGLRAELEAAQDQLASYKTKIGNLETQLAATTELYNNSLTDTASQSSYKNTAFVFTLLLLGSTAFLALKLKKATARREELSELSLSSRITYNADDYITKLEKIGKLKENGLITEEDYKAQKDKILAAL</sequence>
<evidence type="ECO:0000313" key="5">
    <source>
        <dbReference type="Proteomes" id="UP000813018"/>
    </source>
</evidence>
<name>A0ABS7CQ22_9BACT</name>
<evidence type="ECO:0000256" key="1">
    <source>
        <dbReference type="SAM" id="Coils"/>
    </source>
</evidence>
<keyword evidence="2" id="KW-0472">Membrane</keyword>
<organism evidence="4 5">
    <name type="scientific">Pontibacter aydingkolensis</name>
    <dbReference type="NCBI Taxonomy" id="1911536"/>
    <lineage>
        <taxon>Bacteria</taxon>
        <taxon>Pseudomonadati</taxon>
        <taxon>Bacteroidota</taxon>
        <taxon>Cytophagia</taxon>
        <taxon>Cytophagales</taxon>
        <taxon>Hymenobacteraceae</taxon>
        <taxon>Pontibacter</taxon>
    </lineage>
</organism>
<keyword evidence="1" id="KW-0175">Coiled coil</keyword>
<proteinExistence type="predicted"/>
<reference evidence="4 5" key="1">
    <citation type="journal article" date="2016" name="Int. J. Syst. Evol. Microbiol.">
        <title>Pontibacter aydingkolensis sp. nov., isolated from soil of a salt lake.</title>
        <authorList>
            <person name="Osman G."/>
            <person name="Zhang T."/>
            <person name="Lou K."/>
            <person name="Gao Y."/>
            <person name="Chang W."/>
            <person name="Lin Q."/>
            <person name="Yang H.M."/>
            <person name="Huo X.D."/>
            <person name="Wang N."/>
        </authorList>
    </citation>
    <scope>NUCLEOTIDE SEQUENCE [LARGE SCALE GENOMIC DNA]</scope>
    <source>
        <strain evidence="4 5">KACC 19255</strain>
    </source>
</reference>
<protein>
    <submittedName>
        <fullName evidence="4">SHOCT domain-containing protein</fullName>
    </submittedName>
</protein>
<evidence type="ECO:0000259" key="3">
    <source>
        <dbReference type="Pfam" id="PF09851"/>
    </source>
</evidence>
<evidence type="ECO:0000313" key="4">
    <source>
        <dbReference type="EMBL" id="MBW7465929.1"/>
    </source>
</evidence>
<feature type="coiled-coil region" evidence="1">
    <location>
        <begin position="91"/>
        <end position="118"/>
    </location>
</feature>